<dbReference type="Proteomes" id="UP000828390">
    <property type="component" value="Unassembled WGS sequence"/>
</dbReference>
<organism evidence="2 3">
    <name type="scientific">Dreissena polymorpha</name>
    <name type="common">Zebra mussel</name>
    <name type="synonym">Mytilus polymorpha</name>
    <dbReference type="NCBI Taxonomy" id="45954"/>
    <lineage>
        <taxon>Eukaryota</taxon>
        <taxon>Metazoa</taxon>
        <taxon>Spiralia</taxon>
        <taxon>Lophotrochozoa</taxon>
        <taxon>Mollusca</taxon>
        <taxon>Bivalvia</taxon>
        <taxon>Autobranchia</taxon>
        <taxon>Heteroconchia</taxon>
        <taxon>Euheterodonta</taxon>
        <taxon>Imparidentia</taxon>
        <taxon>Neoheterodontei</taxon>
        <taxon>Myida</taxon>
        <taxon>Dreissenoidea</taxon>
        <taxon>Dreissenidae</taxon>
        <taxon>Dreissena</taxon>
    </lineage>
</organism>
<name>A0A9D4MWD6_DREPO</name>
<accession>A0A9D4MWD6</accession>
<dbReference type="AlphaFoldDB" id="A0A9D4MWD6"/>
<sequence length="51" mass="5672">MLSGQEDSLIRKDAVETPAADSDDDAEPEVDDYEDDDVSIAELISREIEKM</sequence>
<reference evidence="2" key="2">
    <citation type="submission" date="2020-11" db="EMBL/GenBank/DDBJ databases">
        <authorList>
            <person name="McCartney M.A."/>
            <person name="Auch B."/>
            <person name="Kono T."/>
            <person name="Mallez S."/>
            <person name="Becker A."/>
            <person name="Gohl D.M."/>
            <person name="Silverstein K.A.T."/>
            <person name="Koren S."/>
            <person name="Bechman K.B."/>
            <person name="Herman A."/>
            <person name="Abrahante J.E."/>
            <person name="Garbe J."/>
        </authorList>
    </citation>
    <scope>NUCLEOTIDE SEQUENCE</scope>
    <source>
        <strain evidence="2">Duluth1</strain>
        <tissue evidence="2">Whole animal</tissue>
    </source>
</reference>
<evidence type="ECO:0000256" key="1">
    <source>
        <dbReference type="SAM" id="MobiDB-lite"/>
    </source>
</evidence>
<protein>
    <submittedName>
        <fullName evidence="2">Uncharacterized protein</fullName>
    </submittedName>
</protein>
<proteinExistence type="predicted"/>
<evidence type="ECO:0000313" key="2">
    <source>
        <dbReference type="EMBL" id="KAH3883121.1"/>
    </source>
</evidence>
<keyword evidence="3" id="KW-1185">Reference proteome</keyword>
<dbReference type="EMBL" id="JAIWYP010000001">
    <property type="protein sequence ID" value="KAH3883121.1"/>
    <property type="molecule type" value="Genomic_DNA"/>
</dbReference>
<feature type="region of interest" description="Disordered" evidence="1">
    <location>
        <begin position="1"/>
        <end position="37"/>
    </location>
</feature>
<feature type="compositionally biased region" description="Acidic residues" evidence="1">
    <location>
        <begin position="21"/>
        <end position="37"/>
    </location>
</feature>
<evidence type="ECO:0000313" key="3">
    <source>
        <dbReference type="Proteomes" id="UP000828390"/>
    </source>
</evidence>
<gene>
    <name evidence="2" type="ORF">DPMN_007071</name>
</gene>
<reference evidence="2" key="1">
    <citation type="journal article" date="2019" name="bioRxiv">
        <title>The Genome of the Zebra Mussel, Dreissena polymorpha: A Resource for Invasive Species Research.</title>
        <authorList>
            <person name="McCartney M.A."/>
            <person name="Auch B."/>
            <person name="Kono T."/>
            <person name="Mallez S."/>
            <person name="Zhang Y."/>
            <person name="Obille A."/>
            <person name="Becker A."/>
            <person name="Abrahante J.E."/>
            <person name="Garbe J."/>
            <person name="Badalamenti J.P."/>
            <person name="Herman A."/>
            <person name="Mangelson H."/>
            <person name="Liachko I."/>
            <person name="Sullivan S."/>
            <person name="Sone E.D."/>
            <person name="Koren S."/>
            <person name="Silverstein K.A.T."/>
            <person name="Beckman K.B."/>
            <person name="Gohl D.M."/>
        </authorList>
    </citation>
    <scope>NUCLEOTIDE SEQUENCE</scope>
    <source>
        <strain evidence="2">Duluth1</strain>
        <tissue evidence="2">Whole animal</tissue>
    </source>
</reference>
<comment type="caution">
    <text evidence="2">The sequence shown here is derived from an EMBL/GenBank/DDBJ whole genome shotgun (WGS) entry which is preliminary data.</text>
</comment>